<dbReference type="AlphaFoldDB" id="A0AA38CFU6"/>
<dbReference type="Proteomes" id="UP000824469">
    <property type="component" value="Unassembled WGS sequence"/>
</dbReference>
<comment type="caution">
    <text evidence="1">The sequence shown here is derived from an EMBL/GenBank/DDBJ whole genome shotgun (WGS) entry which is preliminary data.</text>
</comment>
<reference evidence="1 2" key="1">
    <citation type="journal article" date="2021" name="Nat. Plants">
        <title>The Taxus genome provides insights into paclitaxel biosynthesis.</title>
        <authorList>
            <person name="Xiong X."/>
            <person name="Gou J."/>
            <person name="Liao Q."/>
            <person name="Li Y."/>
            <person name="Zhou Q."/>
            <person name="Bi G."/>
            <person name="Li C."/>
            <person name="Du R."/>
            <person name="Wang X."/>
            <person name="Sun T."/>
            <person name="Guo L."/>
            <person name="Liang H."/>
            <person name="Lu P."/>
            <person name="Wu Y."/>
            <person name="Zhang Z."/>
            <person name="Ro D.K."/>
            <person name="Shang Y."/>
            <person name="Huang S."/>
            <person name="Yan J."/>
        </authorList>
    </citation>
    <scope>NUCLEOTIDE SEQUENCE [LARGE SCALE GENOMIC DNA]</scope>
    <source>
        <strain evidence="1">Ta-2019</strain>
    </source>
</reference>
<proteinExistence type="predicted"/>
<feature type="non-terminal residue" evidence="1">
    <location>
        <position position="1"/>
    </location>
</feature>
<accession>A0AA38CFU6</accession>
<feature type="non-terminal residue" evidence="1">
    <location>
        <position position="86"/>
    </location>
</feature>
<gene>
    <name evidence="1" type="ORF">KI387_031127</name>
</gene>
<sequence length="86" mass="9173">EVLPRSEALKKQRSKGSVVDMWVAGMNELLDSWEEEPLVGLEADGLGAEVMAAIGIEDLFVEEVVTTLVDGTMGEGEVVVVVDALT</sequence>
<name>A0AA38CFU6_TAXCH</name>
<keyword evidence="2" id="KW-1185">Reference proteome</keyword>
<protein>
    <submittedName>
        <fullName evidence="1">Uncharacterized protein</fullName>
    </submittedName>
</protein>
<dbReference type="EMBL" id="JAHRHJ020000010">
    <property type="protein sequence ID" value="KAH9299445.1"/>
    <property type="molecule type" value="Genomic_DNA"/>
</dbReference>
<evidence type="ECO:0000313" key="1">
    <source>
        <dbReference type="EMBL" id="KAH9299445.1"/>
    </source>
</evidence>
<organism evidence="1 2">
    <name type="scientific">Taxus chinensis</name>
    <name type="common">Chinese yew</name>
    <name type="synonym">Taxus wallichiana var. chinensis</name>
    <dbReference type="NCBI Taxonomy" id="29808"/>
    <lineage>
        <taxon>Eukaryota</taxon>
        <taxon>Viridiplantae</taxon>
        <taxon>Streptophyta</taxon>
        <taxon>Embryophyta</taxon>
        <taxon>Tracheophyta</taxon>
        <taxon>Spermatophyta</taxon>
        <taxon>Pinopsida</taxon>
        <taxon>Pinidae</taxon>
        <taxon>Conifers II</taxon>
        <taxon>Cupressales</taxon>
        <taxon>Taxaceae</taxon>
        <taxon>Taxus</taxon>
    </lineage>
</organism>
<evidence type="ECO:0000313" key="2">
    <source>
        <dbReference type="Proteomes" id="UP000824469"/>
    </source>
</evidence>